<keyword evidence="2" id="KW-1185">Reference proteome</keyword>
<sequence>MRTSRVERIARFTFQWPEYVERFDCGWQFQLHVGGATHTVQHGLGARKVYGRLRVHTVTWIGGQVQVEGTEADDYPNTRALLSRLRYQDKKLIRKRDDVPAEYHGFELVEHRHEIDAQYSPNCIAVKIREDDLASWGMHAWLRMCRRS</sequence>
<dbReference type="RefSeq" id="WP_184585268.1">
    <property type="nucleotide sequence ID" value="NZ_JACHJT010000002.1"/>
</dbReference>
<protein>
    <submittedName>
        <fullName evidence="1">Uncharacterized protein</fullName>
    </submittedName>
</protein>
<evidence type="ECO:0000313" key="2">
    <source>
        <dbReference type="Proteomes" id="UP000523007"/>
    </source>
</evidence>
<comment type="caution">
    <text evidence="1">The sequence shown here is derived from an EMBL/GenBank/DDBJ whole genome shotgun (WGS) entry which is preliminary data.</text>
</comment>
<gene>
    <name evidence="1" type="ORF">F4561_006468</name>
</gene>
<accession>A0A7W7RP30</accession>
<dbReference type="Proteomes" id="UP000523007">
    <property type="component" value="Unassembled WGS sequence"/>
</dbReference>
<name>A0A7W7RP30_9ACTN</name>
<dbReference type="EMBL" id="JACHJT010000002">
    <property type="protein sequence ID" value="MBB4935574.1"/>
    <property type="molecule type" value="Genomic_DNA"/>
</dbReference>
<organism evidence="1 2">
    <name type="scientific">Lipingzhangella halophila</name>
    <dbReference type="NCBI Taxonomy" id="1783352"/>
    <lineage>
        <taxon>Bacteria</taxon>
        <taxon>Bacillati</taxon>
        <taxon>Actinomycetota</taxon>
        <taxon>Actinomycetes</taxon>
        <taxon>Streptosporangiales</taxon>
        <taxon>Nocardiopsidaceae</taxon>
        <taxon>Lipingzhangella</taxon>
    </lineage>
</organism>
<reference evidence="1 2" key="1">
    <citation type="submission" date="2020-08" db="EMBL/GenBank/DDBJ databases">
        <title>Sequencing the genomes of 1000 actinobacteria strains.</title>
        <authorList>
            <person name="Klenk H.-P."/>
        </authorList>
    </citation>
    <scope>NUCLEOTIDE SEQUENCE [LARGE SCALE GENOMIC DNA]</scope>
    <source>
        <strain evidence="1 2">DSM 102030</strain>
    </source>
</reference>
<proteinExistence type="predicted"/>
<dbReference type="AlphaFoldDB" id="A0A7W7RP30"/>
<evidence type="ECO:0000313" key="1">
    <source>
        <dbReference type="EMBL" id="MBB4935574.1"/>
    </source>
</evidence>